<dbReference type="Gene3D" id="3.40.50.2300">
    <property type="match status" value="1"/>
</dbReference>
<keyword evidence="1 6" id="KW-0597">Phosphoprotein</keyword>
<dbReference type="SMART" id="SM00448">
    <property type="entry name" value="REC"/>
    <property type="match status" value="1"/>
</dbReference>
<dbReference type="PROSITE" id="PS50110">
    <property type="entry name" value="RESPONSE_REGULATORY"/>
    <property type="match status" value="1"/>
</dbReference>
<evidence type="ECO:0000256" key="4">
    <source>
        <dbReference type="ARBA" id="ARBA00023125"/>
    </source>
</evidence>
<dbReference type="AlphaFoldDB" id="A0A926NCM8"/>
<dbReference type="SUPFAM" id="SSF52172">
    <property type="entry name" value="CheY-like"/>
    <property type="match status" value="1"/>
</dbReference>
<reference evidence="10" key="1">
    <citation type="submission" date="2020-09" db="EMBL/GenBank/DDBJ databases">
        <title>A novel bacterium of genus Hazenella, isolated from South China Sea.</title>
        <authorList>
            <person name="Huang H."/>
            <person name="Mo K."/>
            <person name="Hu Y."/>
        </authorList>
    </citation>
    <scope>NUCLEOTIDE SEQUENCE</scope>
    <source>
        <strain evidence="10">IB182357</strain>
    </source>
</reference>
<organism evidence="10 11">
    <name type="scientific">Polycladospora coralii</name>
    <dbReference type="NCBI Taxonomy" id="2771432"/>
    <lineage>
        <taxon>Bacteria</taxon>
        <taxon>Bacillati</taxon>
        <taxon>Bacillota</taxon>
        <taxon>Bacilli</taxon>
        <taxon>Bacillales</taxon>
        <taxon>Thermoactinomycetaceae</taxon>
        <taxon>Polycladospora</taxon>
    </lineage>
</organism>
<keyword evidence="4 7" id="KW-0238">DNA-binding</keyword>
<dbReference type="FunFam" id="3.40.50.2300:FF:000001">
    <property type="entry name" value="DNA-binding response regulator PhoB"/>
    <property type="match status" value="1"/>
</dbReference>
<keyword evidence="5" id="KW-0804">Transcription</keyword>
<dbReference type="Pfam" id="PF00486">
    <property type="entry name" value="Trans_reg_C"/>
    <property type="match status" value="1"/>
</dbReference>
<feature type="DNA-binding region" description="OmpR/PhoB-type" evidence="7">
    <location>
        <begin position="128"/>
        <end position="224"/>
    </location>
</feature>
<comment type="caution">
    <text evidence="10">The sequence shown here is derived from an EMBL/GenBank/DDBJ whole genome shotgun (WGS) entry which is preliminary data.</text>
</comment>
<dbReference type="PROSITE" id="PS51755">
    <property type="entry name" value="OMPR_PHOB"/>
    <property type="match status" value="1"/>
</dbReference>
<dbReference type="InterPro" id="IPR011006">
    <property type="entry name" value="CheY-like_superfamily"/>
</dbReference>
<dbReference type="PANTHER" id="PTHR48111:SF73">
    <property type="entry name" value="ALKALINE PHOSPHATASE SYNTHESIS TRANSCRIPTIONAL REGULATORY PROTEIN PHOP"/>
    <property type="match status" value="1"/>
</dbReference>
<dbReference type="EMBL" id="JACXAH010000002">
    <property type="protein sequence ID" value="MBD1370983.1"/>
    <property type="molecule type" value="Genomic_DNA"/>
</dbReference>
<evidence type="ECO:0000256" key="1">
    <source>
        <dbReference type="ARBA" id="ARBA00022553"/>
    </source>
</evidence>
<evidence type="ECO:0000256" key="5">
    <source>
        <dbReference type="ARBA" id="ARBA00023163"/>
    </source>
</evidence>
<proteinExistence type="predicted"/>
<evidence type="ECO:0000313" key="11">
    <source>
        <dbReference type="Proteomes" id="UP000661691"/>
    </source>
</evidence>
<dbReference type="Proteomes" id="UP000661691">
    <property type="component" value="Unassembled WGS sequence"/>
</dbReference>
<dbReference type="Pfam" id="PF00072">
    <property type="entry name" value="Response_reg"/>
    <property type="match status" value="1"/>
</dbReference>
<name>A0A926NCM8_9BACL</name>
<dbReference type="GO" id="GO:0000976">
    <property type="term" value="F:transcription cis-regulatory region binding"/>
    <property type="evidence" value="ECO:0007669"/>
    <property type="project" value="TreeGrafter"/>
</dbReference>
<feature type="modified residue" description="4-aspartylphosphate" evidence="6">
    <location>
        <position position="53"/>
    </location>
</feature>
<dbReference type="GO" id="GO:0005829">
    <property type="term" value="C:cytosol"/>
    <property type="evidence" value="ECO:0007669"/>
    <property type="project" value="TreeGrafter"/>
</dbReference>
<dbReference type="CDD" id="cd00383">
    <property type="entry name" value="trans_reg_C"/>
    <property type="match status" value="1"/>
</dbReference>
<feature type="domain" description="Response regulatory" evidence="8">
    <location>
        <begin position="4"/>
        <end position="117"/>
    </location>
</feature>
<dbReference type="Gene3D" id="1.10.10.10">
    <property type="entry name" value="Winged helix-like DNA-binding domain superfamily/Winged helix DNA-binding domain"/>
    <property type="match status" value="1"/>
</dbReference>
<dbReference type="InterPro" id="IPR001789">
    <property type="entry name" value="Sig_transdc_resp-reg_receiver"/>
</dbReference>
<dbReference type="Gene3D" id="6.10.250.690">
    <property type="match status" value="1"/>
</dbReference>
<dbReference type="InterPro" id="IPR039420">
    <property type="entry name" value="WalR-like"/>
</dbReference>
<dbReference type="SMART" id="SM00862">
    <property type="entry name" value="Trans_reg_C"/>
    <property type="match status" value="1"/>
</dbReference>
<dbReference type="GO" id="GO:0032993">
    <property type="term" value="C:protein-DNA complex"/>
    <property type="evidence" value="ECO:0007669"/>
    <property type="project" value="TreeGrafter"/>
</dbReference>
<evidence type="ECO:0000256" key="6">
    <source>
        <dbReference type="PROSITE-ProRule" id="PRU00169"/>
    </source>
</evidence>
<evidence type="ECO:0000256" key="2">
    <source>
        <dbReference type="ARBA" id="ARBA00023012"/>
    </source>
</evidence>
<keyword evidence="11" id="KW-1185">Reference proteome</keyword>
<gene>
    <name evidence="10" type="ORF">IC620_01220</name>
</gene>
<dbReference type="InterPro" id="IPR036388">
    <property type="entry name" value="WH-like_DNA-bd_sf"/>
</dbReference>
<dbReference type="RefSeq" id="WP_191139117.1">
    <property type="nucleotide sequence ID" value="NZ_JACXAG020000002.1"/>
</dbReference>
<accession>A0A926NCM8</accession>
<dbReference type="GO" id="GO:0006355">
    <property type="term" value="P:regulation of DNA-templated transcription"/>
    <property type="evidence" value="ECO:0007669"/>
    <property type="project" value="InterPro"/>
</dbReference>
<protein>
    <submittedName>
        <fullName evidence="10">Response regulator transcription factor</fullName>
    </submittedName>
</protein>
<keyword evidence="3" id="KW-0805">Transcription regulation</keyword>
<evidence type="ECO:0000313" key="10">
    <source>
        <dbReference type="EMBL" id="MBD1370983.1"/>
    </source>
</evidence>
<dbReference type="InterPro" id="IPR001867">
    <property type="entry name" value="OmpR/PhoB-type_DNA-bd"/>
</dbReference>
<dbReference type="CDD" id="cd17574">
    <property type="entry name" value="REC_OmpR"/>
    <property type="match status" value="1"/>
</dbReference>
<sequence>MPDSILIIEDNQKLRTIICDYFLHANFEVFEAMDDKQAFHILEKHAIDLIILDIMLPKMSGWDILEIIRKKSNIPVIILTALSTDEDHLKGYDLKADDYVTKPFRPAILVAKAKVLIERVKADYIQPTHQLIAGNIRVNLQTHEVWVKDKPLILTKKEYELLLYLIKNPGRVLTRENILNHIWGINFIGNERVVDTHIKKLRNHLADESFHIKTVFGFGYQFEKDC</sequence>
<dbReference type="GO" id="GO:0000156">
    <property type="term" value="F:phosphorelay response regulator activity"/>
    <property type="evidence" value="ECO:0007669"/>
    <property type="project" value="TreeGrafter"/>
</dbReference>
<evidence type="ECO:0000259" key="9">
    <source>
        <dbReference type="PROSITE" id="PS51755"/>
    </source>
</evidence>
<evidence type="ECO:0000256" key="7">
    <source>
        <dbReference type="PROSITE-ProRule" id="PRU01091"/>
    </source>
</evidence>
<evidence type="ECO:0000259" key="8">
    <source>
        <dbReference type="PROSITE" id="PS50110"/>
    </source>
</evidence>
<dbReference type="PANTHER" id="PTHR48111">
    <property type="entry name" value="REGULATOR OF RPOS"/>
    <property type="match status" value="1"/>
</dbReference>
<feature type="domain" description="OmpR/PhoB-type" evidence="9">
    <location>
        <begin position="128"/>
        <end position="224"/>
    </location>
</feature>
<keyword evidence="2" id="KW-0902">Two-component regulatory system</keyword>
<evidence type="ECO:0000256" key="3">
    <source>
        <dbReference type="ARBA" id="ARBA00023015"/>
    </source>
</evidence>